<gene>
    <name evidence="1" type="ORF">XENTR_v900290672mg</name>
</gene>
<proteinExistence type="predicted"/>
<organism evidence="1">
    <name type="scientific">Xenopus tropicalis</name>
    <name type="common">Western clawed frog</name>
    <name type="synonym">Silurana tropicalis</name>
    <dbReference type="NCBI Taxonomy" id="8364"/>
    <lineage>
        <taxon>Eukaryota</taxon>
        <taxon>Metazoa</taxon>
        <taxon>Chordata</taxon>
        <taxon>Craniata</taxon>
        <taxon>Vertebrata</taxon>
        <taxon>Euteleostomi</taxon>
        <taxon>Amphibia</taxon>
        <taxon>Batrachia</taxon>
        <taxon>Anura</taxon>
        <taxon>Pipoidea</taxon>
        <taxon>Pipidae</taxon>
        <taxon>Xenopodinae</taxon>
        <taxon>Xenopus</taxon>
        <taxon>Silurana</taxon>
    </lineage>
</organism>
<sequence length="30" mass="3142">MTESEIFATNEKETPGVQTGSCSLCAAHSL</sequence>
<evidence type="ECO:0000313" key="1">
    <source>
        <dbReference type="EMBL" id="OCA15835.1"/>
    </source>
</evidence>
<accession>A0A1B8XYS5</accession>
<reference evidence="1" key="2">
    <citation type="journal article" date="2010" name="Science">
        <title>The genome of the Western clawed frog Xenopus tropicalis.</title>
        <authorList>
            <person name="Hellsten U."/>
            <person name="Harland R.M."/>
            <person name="Gilchrist M.J."/>
            <person name="Hendrix D."/>
            <person name="Jurka J."/>
            <person name="Kapitonov V."/>
            <person name="Ovcharenko I."/>
            <person name="Putnam N.H."/>
            <person name="Shu S."/>
            <person name="Taher L."/>
            <person name="Blitz I.L."/>
            <person name="Blumberg B."/>
            <person name="Dichmann D.S."/>
            <person name="Dubchak I."/>
            <person name="Amaya E."/>
            <person name="Detter J.C."/>
            <person name="Fletcher R."/>
            <person name="Gerhard D.S."/>
            <person name="Goodstein D."/>
            <person name="Graves T."/>
            <person name="Grigoriev I.V."/>
            <person name="Grimwood J."/>
            <person name="Kawashima T."/>
            <person name="Lindquist E."/>
            <person name="Lucas S.M."/>
            <person name="Mead P.E."/>
            <person name="Mitros T."/>
            <person name="Ogino H."/>
            <person name="Ohta Y."/>
            <person name="Poliakov A.V."/>
            <person name="Pollet N."/>
            <person name="Robert J."/>
            <person name="Salamov A."/>
            <person name="Sater A.K."/>
            <person name="Schmutz J."/>
            <person name="Terry A."/>
            <person name="Vize P.D."/>
            <person name="Warren W.C."/>
            <person name="Wells D."/>
            <person name="Wills A."/>
            <person name="Wilson R.K."/>
            <person name="Zimmerman L.B."/>
            <person name="Zorn A.M."/>
            <person name="Grainger R."/>
            <person name="Grammer T."/>
            <person name="Khokha M.K."/>
            <person name="Richardson P.M."/>
            <person name="Rokhsar D.S."/>
        </authorList>
    </citation>
    <scope>NUCLEOTIDE SEQUENCE [LARGE SCALE GENOMIC DNA]</scope>
    <source>
        <strain evidence="1">Nigerian</strain>
    </source>
</reference>
<reference evidence="1" key="1">
    <citation type="submission" date="2009-11" db="EMBL/GenBank/DDBJ databases">
        <authorList>
            <consortium name="US DOE Joint Genome Institute (JGI-PGF)"/>
            <person name="Ottilar R."/>
            <person name="Schmutz J."/>
            <person name="Salamov A."/>
            <person name="Cheng J.F."/>
            <person name="Lucas S."/>
            <person name="Pitluck S."/>
            <person name="Gundlach H."/>
            <person name="Guo Y."/>
            <person name="Haberer G."/>
            <person name="Nasrallah J."/>
            <person name="Mayer K.F.X."/>
            <person name="van de Peer Y."/>
            <person name="Weigel D."/>
            <person name="Grigoriev I.V."/>
        </authorList>
    </citation>
    <scope>NUCLEOTIDE SEQUENCE</scope>
    <source>
        <strain evidence="1">Nigerian</strain>
    </source>
</reference>
<feature type="non-terminal residue" evidence="1">
    <location>
        <position position="1"/>
    </location>
</feature>
<name>A0A1B8XYS5_XENTR</name>
<dbReference type="EMBL" id="KV460725">
    <property type="protein sequence ID" value="OCA15835.1"/>
    <property type="molecule type" value="Genomic_DNA"/>
</dbReference>
<feature type="non-terminal residue" evidence="1">
    <location>
        <position position="30"/>
    </location>
</feature>
<reference evidence="1" key="3">
    <citation type="submission" date="2016-05" db="EMBL/GenBank/DDBJ databases">
        <title>WGS assembly of Xenopus tropicalis.</title>
        <authorList>
            <person name="Sessions A."/>
            <person name="Jenkins J."/>
            <person name="Mitros T."/>
            <person name="Lyons J.T."/>
            <person name="Dichmann D.S."/>
            <person name="Robert J."/>
            <person name="Harland R.M."/>
            <person name="Rokhsar D.S."/>
        </authorList>
    </citation>
    <scope>NUCLEOTIDE SEQUENCE</scope>
    <source>
        <strain evidence="1">Nigerian</strain>
    </source>
</reference>
<protein>
    <submittedName>
        <fullName evidence="1">Uncharacterized protein</fullName>
    </submittedName>
</protein>
<dbReference type="AlphaFoldDB" id="A0A1B8XYS5"/>